<gene>
    <name evidence="1" type="ORF">NATSA_12430</name>
</gene>
<dbReference type="Proteomes" id="UP000673975">
    <property type="component" value="Unassembled WGS sequence"/>
</dbReference>
<comment type="caution">
    <text evidence="1">The sequence shown here is derived from an EMBL/GenBank/DDBJ whole genome shotgun (WGS) entry which is preliminary data.</text>
</comment>
<accession>A0A8J7RNW6</accession>
<organism evidence="1 2">
    <name type="scientific">Natronogracilivirga saccharolytica</name>
    <dbReference type="NCBI Taxonomy" id="2812953"/>
    <lineage>
        <taxon>Bacteria</taxon>
        <taxon>Pseudomonadati</taxon>
        <taxon>Balneolota</taxon>
        <taxon>Balneolia</taxon>
        <taxon>Balneolales</taxon>
        <taxon>Cyclonatronaceae</taxon>
        <taxon>Natronogracilivirga</taxon>
    </lineage>
</organism>
<keyword evidence="2" id="KW-1185">Reference proteome</keyword>
<evidence type="ECO:0000313" key="1">
    <source>
        <dbReference type="EMBL" id="MBP3193473.1"/>
    </source>
</evidence>
<proteinExistence type="predicted"/>
<evidence type="ECO:0000313" key="2">
    <source>
        <dbReference type="Proteomes" id="UP000673975"/>
    </source>
</evidence>
<dbReference type="EMBL" id="JAFIDN010000011">
    <property type="protein sequence ID" value="MBP3193473.1"/>
    <property type="molecule type" value="Genomic_DNA"/>
</dbReference>
<dbReference type="RefSeq" id="WP_210512931.1">
    <property type="nucleotide sequence ID" value="NZ_JAFIDN010000011.1"/>
</dbReference>
<protein>
    <submittedName>
        <fullName evidence="1">Uncharacterized protein</fullName>
    </submittedName>
</protein>
<sequence>MFRNKFFQAYSLAVIELIDAELDFFFLLITELIPKIVILLFEHFSELIDGLLIIDLENQFDQFEF</sequence>
<dbReference type="AlphaFoldDB" id="A0A8J7RNW6"/>
<name>A0A8J7RNW6_9BACT</name>
<reference evidence="1" key="1">
    <citation type="submission" date="2021-02" db="EMBL/GenBank/DDBJ databases">
        <title>Natronogracilivirga saccharolytica gen. nov. sp. nov. a new anaerobic, haloalkiliphilic carbohydrate-fermenting bacterium from soda lake and proposing of Cyclonatronumiaceae fam. nov. in the phylum Balneolaeota.</title>
        <authorList>
            <person name="Zhilina T.N."/>
            <person name="Sorokin D.Y."/>
            <person name="Zavarzina D.G."/>
            <person name="Toshchakov S.V."/>
            <person name="Kublanov I.V."/>
        </authorList>
    </citation>
    <scope>NUCLEOTIDE SEQUENCE</scope>
    <source>
        <strain evidence="1">Z-1702</strain>
    </source>
</reference>